<comment type="caution">
    <text evidence="2">The sequence shown here is derived from an EMBL/GenBank/DDBJ whole genome shotgun (WGS) entry which is preliminary data.</text>
</comment>
<sequence>MPEKGKRFVLDWTENDCSSKLDQPAGAFSGGGRGDAELRCRSRVLCASEGTVQKPLRKEENGTSRGEYAMSIRNKKAMGTNNTVV</sequence>
<dbReference type="EMBL" id="BRZM01004819">
    <property type="protein sequence ID" value="GLD59853.1"/>
    <property type="molecule type" value="Genomic_DNA"/>
</dbReference>
<protein>
    <submittedName>
        <fullName evidence="2">Proline-rich membrane anchor 1</fullName>
    </submittedName>
</protein>
<evidence type="ECO:0000313" key="3">
    <source>
        <dbReference type="Proteomes" id="UP001279410"/>
    </source>
</evidence>
<dbReference type="InterPro" id="IPR029659">
    <property type="entry name" value="PRIMA1"/>
</dbReference>
<dbReference type="AlphaFoldDB" id="A0AAD3R8Q4"/>
<evidence type="ECO:0000313" key="2">
    <source>
        <dbReference type="EMBL" id="GLD59853.1"/>
    </source>
</evidence>
<reference evidence="2" key="1">
    <citation type="submission" date="2022-08" db="EMBL/GenBank/DDBJ databases">
        <title>Genome sequencing of akame (Lates japonicus).</title>
        <authorList>
            <person name="Hashiguchi Y."/>
            <person name="Takahashi H."/>
        </authorList>
    </citation>
    <scope>NUCLEOTIDE SEQUENCE</scope>
    <source>
        <strain evidence="2">Kochi</strain>
    </source>
</reference>
<dbReference type="Proteomes" id="UP001279410">
    <property type="component" value="Unassembled WGS sequence"/>
</dbReference>
<organism evidence="2 3">
    <name type="scientific">Lates japonicus</name>
    <name type="common">Japanese lates</name>
    <dbReference type="NCBI Taxonomy" id="270547"/>
    <lineage>
        <taxon>Eukaryota</taxon>
        <taxon>Metazoa</taxon>
        <taxon>Chordata</taxon>
        <taxon>Craniata</taxon>
        <taxon>Vertebrata</taxon>
        <taxon>Euteleostomi</taxon>
        <taxon>Actinopterygii</taxon>
        <taxon>Neopterygii</taxon>
        <taxon>Teleostei</taxon>
        <taxon>Neoteleostei</taxon>
        <taxon>Acanthomorphata</taxon>
        <taxon>Carangaria</taxon>
        <taxon>Carangaria incertae sedis</taxon>
        <taxon>Centropomidae</taxon>
        <taxon>Lates</taxon>
    </lineage>
</organism>
<gene>
    <name evidence="2" type="ORF">AKAME5_002895600</name>
</gene>
<keyword evidence="3" id="KW-1185">Reference proteome</keyword>
<dbReference type="Pfam" id="PF16101">
    <property type="entry name" value="PRIMA1"/>
    <property type="match status" value="1"/>
</dbReference>
<proteinExistence type="predicted"/>
<name>A0AAD3R8Q4_LATJO</name>
<evidence type="ECO:0000256" key="1">
    <source>
        <dbReference type="SAM" id="MobiDB-lite"/>
    </source>
</evidence>
<accession>A0AAD3R8Q4</accession>
<feature type="region of interest" description="Disordered" evidence="1">
    <location>
        <begin position="56"/>
        <end position="85"/>
    </location>
</feature>